<feature type="transmembrane region" description="Helical" evidence="2">
    <location>
        <begin position="220"/>
        <end position="240"/>
    </location>
</feature>
<evidence type="ECO:0000256" key="1">
    <source>
        <dbReference type="SAM" id="MobiDB-lite"/>
    </source>
</evidence>
<feature type="transmembrane region" description="Helical" evidence="2">
    <location>
        <begin position="47"/>
        <end position="72"/>
    </location>
</feature>
<evidence type="ECO:0000256" key="2">
    <source>
        <dbReference type="SAM" id="Phobius"/>
    </source>
</evidence>
<feature type="transmembrane region" description="Helical" evidence="2">
    <location>
        <begin position="371"/>
        <end position="392"/>
    </location>
</feature>
<evidence type="ECO:0000313" key="4">
    <source>
        <dbReference type="Proteomes" id="UP000070620"/>
    </source>
</evidence>
<dbReference type="RefSeq" id="WP_067359966.1">
    <property type="nucleotide sequence ID" value="NZ_JBIUBN010000001.1"/>
</dbReference>
<evidence type="ECO:0000313" key="3">
    <source>
        <dbReference type="EMBL" id="KXK63252.1"/>
    </source>
</evidence>
<keyword evidence="4" id="KW-1185">Reference proteome</keyword>
<dbReference type="Pfam" id="PF19877">
    <property type="entry name" value="DUF6350"/>
    <property type="match status" value="1"/>
</dbReference>
<feature type="transmembrane region" description="Helical" evidence="2">
    <location>
        <begin position="412"/>
        <end position="430"/>
    </location>
</feature>
<proteinExistence type="predicted"/>
<sequence length="448" mass="43854">MSSVPPDQPRRSTGVHAGARPVDPAGRERRVPAPRPGGPRPPRRAPLALAAAVAAGWAALTSYLPVALVLGLAQLSEDAAAVAGALLAGLAGWLLGHGVPLTTPAGPLHLAPLVLTALAAWRLVRAGVHVSRAIGARNGRSPRRTVTVAVAVGIGYGLLGALAAALAGTGEVRASPVRAGLTLAAFGTLAALVGAARTTDVTALLAERVPPVLRDGIRTGLVAALLLLAAGGGAAGLAVATGGGDAADMIGAYRTGVAGQAGVTLVSLGYAPNATVWSISYLLGPGFAVGTGTVVRTSEVSVGGLPAIPLLAGLPSGPVDGFGAALLAVPVLAAMAAGWLLARRLLRTAGQRLGSGRAGTEDRHRLDWPALLGPAALAGPVAGVVLAAAALVSGGSLGAGRLAEIGPVPWQVAAVTTAVVTVGAVLGAAATRALTPSRGRPAVTQARR</sequence>
<reference evidence="3 4" key="1">
    <citation type="submission" date="2016-01" db="EMBL/GenBank/DDBJ databases">
        <title>Whole genome sequence and analysis of Micromonospora rosaria DSM 803, which can produce antibacterial substance rosamicin.</title>
        <authorList>
            <person name="Yang H."/>
            <person name="He X."/>
            <person name="Zhu D."/>
        </authorList>
    </citation>
    <scope>NUCLEOTIDE SEQUENCE [LARGE SCALE GENOMIC DNA]</scope>
    <source>
        <strain evidence="3 4">DSM 803</strain>
    </source>
</reference>
<feature type="transmembrane region" description="Helical" evidence="2">
    <location>
        <begin position="145"/>
        <end position="167"/>
    </location>
</feature>
<dbReference type="InterPro" id="IPR045931">
    <property type="entry name" value="DUF6350"/>
</dbReference>
<feature type="region of interest" description="Disordered" evidence="1">
    <location>
        <begin position="1"/>
        <end position="43"/>
    </location>
</feature>
<dbReference type="Proteomes" id="UP000070620">
    <property type="component" value="Unassembled WGS sequence"/>
</dbReference>
<keyword evidence="2" id="KW-0812">Transmembrane</keyword>
<gene>
    <name evidence="3" type="ORF">AWW66_03890</name>
</gene>
<feature type="transmembrane region" description="Helical" evidence="2">
    <location>
        <begin position="105"/>
        <end position="124"/>
    </location>
</feature>
<dbReference type="AlphaFoldDB" id="A0A136PXU4"/>
<feature type="transmembrane region" description="Helical" evidence="2">
    <location>
        <begin position="321"/>
        <end position="342"/>
    </location>
</feature>
<dbReference type="OrthoDB" id="3742900at2"/>
<dbReference type="EMBL" id="LRQV01000007">
    <property type="protein sequence ID" value="KXK63252.1"/>
    <property type="molecule type" value="Genomic_DNA"/>
</dbReference>
<name>A0A136PXU4_9ACTN</name>
<feature type="transmembrane region" description="Helical" evidence="2">
    <location>
        <begin position="179"/>
        <end position="199"/>
    </location>
</feature>
<organism evidence="3 4">
    <name type="scientific">Micromonospora rosaria</name>
    <dbReference type="NCBI Taxonomy" id="47874"/>
    <lineage>
        <taxon>Bacteria</taxon>
        <taxon>Bacillati</taxon>
        <taxon>Actinomycetota</taxon>
        <taxon>Actinomycetes</taxon>
        <taxon>Micromonosporales</taxon>
        <taxon>Micromonosporaceae</taxon>
        <taxon>Micromonospora</taxon>
    </lineage>
</organism>
<comment type="caution">
    <text evidence="3">The sequence shown here is derived from an EMBL/GenBank/DDBJ whole genome shotgun (WGS) entry which is preliminary data.</text>
</comment>
<accession>A0A136PXU4</accession>
<feature type="transmembrane region" description="Helical" evidence="2">
    <location>
        <begin position="79"/>
        <end position="99"/>
    </location>
</feature>
<protein>
    <submittedName>
        <fullName evidence="3">Uncharacterized protein</fullName>
    </submittedName>
</protein>
<keyword evidence="2" id="KW-1133">Transmembrane helix</keyword>
<keyword evidence="2" id="KW-0472">Membrane</keyword>